<dbReference type="PANTHER" id="PTHR48100">
    <property type="entry name" value="BROAD-SPECIFICITY PHOSPHATASE YOR283W-RELATED"/>
    <property type="match status" value="1"/>
</dbReference>
<dbReference type="Proteomes" id="UP000070442">
    <property type="component" value="Unassembled WGS sequence"/>
</dbReference>
<dbReference type="STRING" id="755172.HMPREF1863_01695"/>
<dbReference type="GO" id="GO:0016791">
    <property type="term" value="F:phosphatase activity"/>
    <property type="evidence" value="ECO:0007669"/>
    <property type="project" value="TreeGrafter"/>
</dbReference>
<organism evidence="1 2">
    <name type="scientific">Aedoeadaptatus coxii</name>
    <dbReference type="NCBI Taxonomy" id="755172"/>
    <lineage>
        <taxon>Bacteria</taxon>
        <taxon>Bacillati</taxon>
        <taxon>Bacillota</taxon>
        <taxon>Tissierellia</taxon>
        <taxon>Tissierellales</taxon>
        <taxon>Peptoniphilaceae</taxon>
        <taxon>Aedoeadaptatus</taxon>
    </lineage>
</organism>
<sequence length="174" mass="19938">MTIYMMRHGKTEANVKKYYAGKDEPILPIDPKRIHDIANTVRDLNIRSIVASPYLRTRETAKCIGNELHLPVTINREIYEINLGVLENKTFEEAFAIYGDALQPWIDDPFTNGPPQGESLEEVYDRAANFLSTARDDTLYVSHDGFIRAVRCVSSGDIRHFFDYKIENLEIVTI</sequence>
<dbReference type="InterPro" id="IPR050275">
    <property type="entry name" value="PGM_Phosphatase"/>
</dbReference>
<dbReference type="InterPro" id="IPR013078">
    <property type="entry name" value="His_Pase_superF_clade-1"/>
</dbReference>
<dbReference type="Pfam" id="PF00300">
    <property type="entry name" value="His_Phos_1"/>
    <property type="match status" value="1"/>
</dbReference>
<dbReference type="RefSeq" id="WP_068369665.1">
    <property type="nucleotide sequence ID" value="NZ_CAMQER010000056.1"/>
</dbReference>
<dbReference type="CDD" id="cd07067">
    <property type="entry name" value="HP_PGM_like"/>
    <property type="match status" value="1"/>
</dbReference>
<proteinExistence type="predicted"/>
<evidence type="ECO:0000313" key="1">
    <source>
        <dbReference type="EMBL" id="KXB65187.1"/>
    </source>
</evidence>
<dbReference type="Gene3D" id="3.40.50.1240">
    <property type="entry name" value="Phosphoglycerate mutase-like"/>
    <property type="match status" value="1"/>
</dbReference>
<dbReference type="SMART" id="SM00855">
    <property type="entry name" value="PGAM"/>
    <property type="match status" value="1"/>
</dbReference>
<name>A0A134ABU7_9FIRM</name>
<dbReference type="EMBL" id="LSDG01000045">
    <property type="protein sequence ID" value="KXB65187.1"/>
    <property type="molecule type" value="Genomic_DNA"/>
</dbReference>
<accession>A0A134ABU7</accession>
<protein>
    <submittedName>
        <fullName evidence="1">Phosphoglycerate mutase family protein</fullName>
    </submittedName>
</protein>
<comment type="caution">
    <text evidence="1">The sequence shown here is derived from an EMBL/GenBank/DDBJ whole genome shotgun (WGS) entry which is preliminary data.</text>
</comment>
<dbReference type="InterPro" id="IPR029033">
    <property type="entry name" value="His_PPase_superfam"/>
</dbReference>
<dbReference type="OrthoDB" id="7925971at2"/>
<dbReference type="AlphaFoldDB" id="A0A134ABU7"/>
<dbReference type="PATRIC" id="fig|755172.3.peg.1656"/>
<reference evidence="2" key="1">
    <citation type="submission" date="2016-01" db="EMBL/GenBank/DDBJ databases">
        <authorList>
            <person name="Mitreva M."/>
            <person name="Pepin K.H."/>
            <person name="Mihindukulasuriya K.A."/>
            <person name="Fulton R."/>
            <person name="Fronick C."/>
            <person name="O'Laughlin M."/>
            <person name="Miner T."/>
            <person name="Herter B."/>
            <person name="Rosa B.A."/>
            <person name="Cordes M."/>
            <person name="Tomlinson C."/>
            <person name="Wollam A."/>
            <person name="Palsikar V.B."/>
            <person name="Mardis E.R."/>
            <person name="Wilson R.K."/>
        </authorList>
    </citation>
    <scope>NUCLEOTIDE SEQUENCE [LARGE SCALE GENOMIC DNA]</scope>
    <source>
        <strain evidence="2">DNF00729</strain>
    </source>
</reference>
<evidence type="ECO:0000313" key="2">
    <source>
        <dbReference type="Proteomes" id="UP000070442"/>
    </source>
</evidence>
<dbReference type="SUPFAM" id="SSF53254">
    <property type="entry name" value="Phosphoglycerate mutase-like"/>
    <property type="match status" value="1"/>
</dbReference>
<keyword evidence="2" id="KW-1185">Reference proteome</keyword>
<gene>
    <name evidence="1" type="ORF">HMPREF1863_01695</name>
</gene>